<name>A0A9N9BHU9_9GLOM</name>
<dbReference type="Gene3D" id="1.10.240.10">
    <property type="entry name" value="Tyrosyl-Transfer RNA Synthetase"/>
    <property type="match status" value="1"/>
</dbReference>
<dbReference type="Gene3D" id="3.40.50.620">
    <property type="entry name" value="HUPs"/>
    <property type="match status" value="1"/>
</dbReference>
<proteinExistence type="inferred from homology"/>
<dbReference type="PANTHER" id="PTHR11766">
    <property type="entry name" value="TYROSYL-TRNA SYNTHETASE"/>
    <property type="match status" value="1"/>
</dbReference>
<keyword evidence="4 10" id="KW-0067">ATP-binding</keyword>
<evidence type="ECO:0000256" key="2">
    <source>
        <dbReference type="ARBA" id="ARBA00022598"/>
    </source>
</evidence>
<dbReference type="PRINTS" id="PR01040">
    <property type="entry name" value="TRNASYNTHTYR"/>
</dbReference>
<dbReference type="GO" id="GO:0005829">
    <property type="term" value="C:cytosol"/>
    <property type="evidence" value="ECO:0007669"/>
    <property type="project" value="TreeGrafter"/>
</dbReference>
<evidence type="ECO:0000256" key="1">
    <source>
        <dbReference type="ARBA" id="ARBA00013160"/>
    </source>
</evidence>
<evidence type="ECO:0000256" key="3">
    <source>
        <dbReference type="ARBA" id="ARBA00022741"/>
    </source>
</evidence>
<dbReference type="InterPro" id="IPR002307">
    <property type="entry name" value="Tyr-tRNA-ligase"/>
</dbReference>
<keyword evidence="2 10" id="KW-0436">Ligase</keyword>
<dbReference type="PROSITE" id="PS50889">
    <property type="entry name" value="S4"/>
    <property type="match status" value="1"/>
</dbReference>
<dbReference type="InterPro" id="IPR002305">
    <property type="entry name" value="aa-tRNA-synth_Ic"/>
</dbReference>
<dbReference type="CDD" id="cd00165">
    <property type="entry name" value="S4"/>
    <property type="match status" value="1"/>
</dbReference>
<evidence type="ECO:0000256" key="4">
    <source>
        <dbReference type="ARBA" id="ARBA00022840"/>
    </source>
</evidence>
<dbReference type="CDD" id="cd00805">
    <property type="entry name" value="TyrRS_core"/>
    <property type="match status" value="1"/>
</dbReference>
<dbReference type="OrthoDB" id="337870at2759"/>
<dbReference type="SUPFAM" id="SSF52374">
    <property type="entry name" value="Nucleotidylyl transferase"/>
    <property type="match status" value="1"/>
</dbReference>
<keyword evidence="6 10" id="KW-0030">Aminoacyl-tRNA synthetase</keyword>
<evidence type="ECO:0000256" key="5">
    <source>
        <dbReference type="ARBA" id="ARBA00022917"/>
    </source>
</evidence>
<evidence type="ECO:0000313" key="11">
    <source>
        <dbReference type="EMBL" id="CAG8566794.1"/>
    </source>
</evidence>
<comment type="caution">
    <text evidence="11">The sequence shown here is derived from an EMBL/GenBank/DDBJ whole genome shotgun (WGS) entry which is preliminary data.</text>
</comment>
<dbReference type="Proteomes" id="UP000789739">
    <property type="component" value="Unassembled WGS sequence"/>
</dbReference>
<comment type="catalytic activity">
    <reaction evidence="8 10">
        <text>tRNA(Tyr) + L-tyrosine + ATP = L-tyrosyl-tRNA(Tyr) + AMP + diphosphate + H(+)</text>
        <dbReference type="Rhea" id="RHEA:10220"/>
        <dbReference type="Rhea" id="RHEA-COMP:9706"/>
        <dbReference type="Rhea" id="RHEA-COMP:9707"/>
        <dbReference type="ChEBI" id="CHEBI:15378"/>
        <dbReference type="ChEBI" id="CHEBI:30616"/>
        <dbReference type="ChEBI" id="CHEBI:33019"/>
        <dbReference type="ChEBI" id="CHEBI:58315"/>
        <dbReference type="ChEBI" id="CHEBI:78442"/>
        <dbReference type="ChEBI" id="CHEBI:78536"/>
        <dbReference type="ChEBI" id="CHEBI:456215"/>
        <dbReference type="EC" id="6.1.1.1"/>
    </reaction>
</comment>
<dbReference type="GO" id="GO:0005524">
    <property type="term" value="F:ATP binding"/>
    <property type="evidence" value="ECO:0007669"/>
    <property type="project" value="UniProtKB-KW"/>
</dbReference>
<dbReference type="InterPro" id="IPR036986">
    <property type="entry name" value="S4_RNA-bd_sf"/>
</dbReference>
<protein>
    <recommendedName>
        <fullName evidence="1 10">Tyrosine--tRNA ligase</fullName>
        <ecNumber evidence="1 10">6.1.1.1</ecNumber>
    </recommendedName>
    <alternativeName>
        <fullName evidence="7 10">Tyrosyl-tRNA synthetase</fullName>
    </alternativeName>
</protein>
<evidence type="ECO:0000256" key="10">
    <source>
        <dbReference type="RuleBase" id="RU361234"/>
    </source>
</evidence>
<dbReference type="EMBL" id="CAJVPI010000729">
    <property type="protein sequence ID" value="CAG8566794.1"/>
    <property type="molecule type" value="Genomic_DNA"/>
</dbReference>
<evidence type="ECO:0000313" key="12">
    <source>
        <dbReference type="Proteomes" id="UP000789739"/>
    </source>
</evidence>
<dbReference type="EC" id="6.1.1.1" evidence="1 10"/>
<dbReference type="PANTHER" id="PTHR11766:SF0">
    <property type="entry name" value="TYROSINE--TRNA LIGASE, MITOCHONDRIAL"/>
    <property type="match status" value="1"/>
</dbReference>
<evidence type="ECO:0000256" key="9">
    <source>
        <dbReference type="PROSITE-ProRule" id="PRU00182"/>
    </source>
</evidence>
<evidence type="ECO:0000256" key="7">
    <source>
        <dbReference type="ARBA" id="ARBA00033323"/>
    </source>
</evidence>
<dbReference type="GO" id="GO:0006437">
    <property type="term" value="P:tyrosyl-tRNA aminoacylation"/>
    <property type="evidence" value="ECO:0007669"/>
    <property type="project" value="InterPro"/>
</dbReference>
<comment type="similarity">
    <text evidence="10">Belongs to the class-I aminoacyl-tRNA synthetase family.</text>
</comment>
<dbReference type="SUPFAM" id="SSF55174">
    <property type="entry name" value="Alpha-L RNA-binding motif"/>
    <property type="match status" value="1"/>
</dbReference>
<sequence>MALIPIFIQLGGATGSIGDPSGHSTERQPLSSDTIRENVTHIETQVRKFFHNGVAYATRRGVNVGLDSEKEVVIINNIDWIGKMTAIELLSDVGRYVRVSSMLAKDSVRSRIRRKTDQGISFTEFSYQLLQAYDFWHLYNTYNCQIQLGGSDQWGNITAGIDLIQKKKAAKDESLVEENKEACGITLPLLVNSRGEKFGKSAGNPVWLREDMTSSYDFYQFFIRMPDSDVGKHLKMLTLLDIEEIDNVMELHEKTPGKYIAQEKLASEITELVHGEEALKRAQLATSLLFGTSDLNEIKAKDLIHAFRNDTRLKFLPESDVIDNTIDKVATLSGACGTRSEANKMIKARGLYLNKNRMIQPTYVISRDDLIDERLLLFRVGRNSYTIVAIEKQ</sequence>
<dbReference type="FunFam" id="1.10.240.10:FF:000001">
    <property type="entry name" value="Tyrosine--tRNA ligase"/>
    <property type="match status" value="1"/>
</dbReference>
<dbReference type="InterPro" id="IPR024088">
    <property type="entry name" value="Tyr-tRNA-ligase_bac-type"/>
</dbReference>
<dbReference type="Pfam" id="PF00579">
    <property type="entry name" value="tRNA-synt_1b"/>
    <property type="match status" value="1"/>
</dbReference>
<dbReference type="GO" id="GO:0005739">
    <property type="term" value="C:mitochondrion"/>
    <property type="evidence" value="ECO:0007669"/>
    <property type="project" value="TreeGrafter"/>
</dbReference>
<reference evidence="11" key="1">
    <citation type="submission" date="2021-06" db="EMBL/GenBank/DDBJ databases">
        <authorList>
            <person name="Kallberg Y."/>
            <person name="Tangrot J."/>
            <person name="Rosling A."/>
        </authorList>
    </citation>
    <scope>NUCLEOTIDE SEQUENCE</scope>
    <source>
        <strain evidence="11">BR232B</strain>
    </source>
</reference>
<gene>
    <name evidence="11" type="ORF">PBRASI_LOCUS5887</name>
</gene>
<keyword evidence="9" id="KW-0694">RNA-binding</keyword>
<dbReference type="GO" id="GO:0003723">
    <property type="term" value="F:RNA binding"/>
    <property type="evidence" value="ECO:0007669"/>
    <property type="project" value="UniProtKB-KW"/>
</dbReference>
<keyword evidence="3 10" id="KW-0547">Nucleotide-binding</keyword>
<dbReference type="AlphaFoldDB" id="A0A9N9BHU9"/>
<dbReference type="Gene3D" id="3.10.290.10">
    <property type="entry name" value="RNA-binding S4 domain"/>
    <property type="match status" value="1"/>
</dbReference>
<evidence type="ECO:0000256" key="6">
    <source>
        <dbReference type="ARBA" id="ARBA00023146"/>
    </source>
</evidence>
<dbReference type="NCBIfam" id="TIGR00234">
    <property type="entry name" value="tyrS"/>
    <property type="match status" value="1"/>
</dbReference>
<dbReference type="InterPro" id="IPR014729">
    <property type="entry name" value="Rossmann-like_a/b/a_fold"/>
</dbReference>
<keyword evidence="5 10" id="KW-0648">Protein biosynthesis</keyword>
<organism evidence="11 12">
    <name type="scientific">Paraglomus brasilianum</name>
    <dbReference type="NCBI Taxonomy" id="144538"/>
    <lineage>
        <taxon>Eukaryota</taxon>
        <taxon>Fungi</taxon>
        <taxon>Fungi incertae sedis</taxon>
        <taxon>Mucoromycota</taxon>
        <taxon>Glomeromycotina</taxon>
        <taxon>Glomeromycetes</taxon>
        <taxon>Paraglomerales</taxon>
        <taxon>Paraglomeraceae</taxon>
        <taxon>Paraglomus</taxon>
    </lineage>
</organism>
<evidence type="ECO:0000256" key="8">
    <source>
        <dbReference type="ARBA" id="ARBA00048248"/>
    </source>
</evidence>
<accession>A0A9N9BHU9</accession>
<dbReference type="GO" id="GO:0004831">
    <property type="term" value="F:tyrosine-tRNA ligase activity"/>
    <property type="evidence" value="ECO:0007669"/>
    <property type="project" value="UniProtKB-EC"/>
</dbReference>
<keyword evidence="12" id="KW-1185">Reference proteome</keyword>